<keyword evidence="6" id="KW-0967">Endosome</keyword>
<feature type="region of interest" description="Disordered" evidence="9">
    <location>
        <begin position="1"/>
        <end position="117"/>
    </location>
</feature>
<comment type="subcellular location">
    <subcellularLocation>
        <location evidence="1">Cell membrane</location>
        <topology evidence="1">Peripheral membrane protein</topology>
        <orientation evidence="1">Cytoplasmic side</orientation>
    </subcellularLocation>
    <subcellularLocation>
        <location evidence="2">Endosome membrane</location>
        <topology evidence="2">Peripheral membrane protein</topology>
    </subcellularLocation>
</comment>
<dbReference type="Gene3D" id="1.10.268.20">
    <property type="match status" value="1"/>
</dbReference>
<feature type="domain" description="Dynamin-type G" evidence="10">
    <location>
        <begin position="165"/>
        <end position="424"/>
    </location>
</feature>
<dbReference type="Pfam" id="PF16880">
    <property type="entry name" value="EHD_N"/>
    <property type="match status" value="1"/>
</dbReference>
<evidence type="ECO:0000313" key="12">
    <source>
        <dbReference type="Proteomes" id="UP000218231"/>
    </source>
</evidence>
<comment type="caution">
    <text evidence="11">The sequence shown here is derived from an EMBL/GenBank/DDBJ whole genome shotgun (WGS) entry which is preliminary data.</text>
</comment>
<dbReference type="GO" id="GO:0005769">
    <property type="term" value="C:early endosome"/>
    <property type="evidence" value="ECO:0007669"/>
    <property type="project" value="TreeGrafter"/>
</dbReference>
<evidence type="ECO:0000256" key="2">
    <source>
        <dbReference type="ARBA" id="ARBA00004481"/>
    </source>
</evidence>
<reference evidence="11 12" key="1">
    <citation type="journal article" date="2017" name="Curr. Biol.">
        <title>Genome architecture and evolution of a unichromosomal asexual nematode.</title>
        <authorList>
            <person name="Fradin H."/>
            <person name="Zegar C."/>
            <person name="Gutwein M."/>
            <person name="Lucas J."/>
            <person name="Kovtun M."/>
            <person name="Corcoran D."/>
            <person name="Baugh L.R."/>
            <person name="Kiontke K."/>
            <person name="Gunsalus K."/>
            <person name="Fitch D.H."/>
            <person name="Piano F."/>
        </authorList>
    </citation>
    <scope>NUCLEOTIDE SEQUENCE [LARGE SCALE GENOMIC DNA]</scope>
    <source>
        <strain evidence="11">PF1309</strain>
    </source>
</reference>
<feature type="compositionally biased region" description="Low complexity" evidence="9">
    <location>
        <begin position="75"/>
        <end position="84"/>
    </location>
</feature>
<sequence length="538" mass="60403">MAVDPTIVEGIATQSESGAAEEEPQKMGNANGKNTVETETTPTAPDDEKRDTVQSNVDVRWRDQPPIPPKRSPSRKSSVWSNSSANTNYMGRSSVEGADRKDSTQSRSRTMFSWLGGDSNKKKNKEVLESVSDGLRKIYKQKLYPLEEFYRFHEFHSPALDDPDFDAKPMILLVGQYSTGKTTFIRYLLESDFPGIRIGPEPTTDRFIAVMHGEEEGIIPGNALVVDAKKQFRALSGFGNAFLNRFQCSTLNNQVLESVTIVDTPGILSGEKQRIDRGYDFTGVLEWFAERVDRIILLFDAHKLDISDEFKRCIEALSGNEDKIRIVLNKSDMVDHQQLMRVYGALMWSLGKDEQHDLFADLQALPRNAALRKLNDLIKRARLAKVHAYIISELRKQMPSMIGKDKKKKELIQNLDKIYEQIQREHNISPGDFPDVNKMRERLQNQDFAKFNVIKPKLIEVVDGMLATDIARLMAQIPKEEAAAINQNGAAANGGSAPEMPIVRGGAFSQAQESETPFGFGKVGSLFFLHLAFWEGDG</sequence>
<keyword evidence="4" id="KW-0479">Metal-binding</keyword>
<dbReference type="Pfam" id="PF18150">
    <property type="entry name" value="DUF5600"/>
    <property type="match status" value="1"/>
</dbReference>
<dbReference type="EMBL" id="LIAE01007239">
    <property type="protein sequence ID" value="PAV80620.1"/>
    <property type="molecule type" value="Genomic_DNA"/>
</dbReference>
<accession>A0A2A2L399</accession>
<dbReference type="InterPro" id="IPR040990">
    <property type="entry name" value="DUF5600"/>
</dbReference>
<evidence type="ECO:0000256" key="1">
    <source>
        <dbReference type="ARBA" id="ARBA00004413"/>
    </source>
</evidence>
<evidence type="ECO:0000256" key="8">
    <source>
        <dbReference type="ARBA" id="ARBA00023136"/>
    </source>
</evidence>
<dbReference type="InterPro" id="IPR031692">
    <property type="entry name" value="EHD_N"/>
</dbReference>
<dbReference type="GO" id="GO:0006897">
    <property type="term" value="P:endocytosis"/>
    <property type="evidence" value="ECO:0007669"/>
    <property type="project" value="TreeGrafter"/>
</dbReference>
<dbReference type="GO" id="GO:0032456">
    <property type="term" value="P:endocytic recycling"/>
    <property type="evidence" value="ECO:0007669"/>
    <property type="project" value="TreeGrafter"/>
</dbReference>
<dbReference type="AlphaFoldDB" id="A0A2A2L399"/>
<dbReference type="GO" id="GO:0060271">
    <property type="term" value="P:cilium assembly"/>
    <property type="evidence" value="ECO:0007669"/>
    <property type="project" value="TreeGrafter"/>
</dbReference>
<dbReference type="CDD" id="cd09913">
    <property type="entry name" value="EHD"/>
    <property type="match status" value="1"/>
</dbReference>
<keyword evidence="8" id="KW-0472">Membrane</keyword>
<dbReference type="GO" id="GO:0046872">
    <property type="term" value="F:metal ion binding"/>
    <property type="evidence" value="ECO:0007669"/>
    <property type="project" value="UniProtKB-KW"/>
</dbReference>
<dbReference type="GO" id="GO:0045296">
    <property type="term" value="F:cadherin binding"/>
    <property type="evidence" value="ECO:0007669"/>
    <property type="project" value="TreeGrafter"/>
</dbReference>
<feature type="compositionally biased region" description="Low complexity" evidence="9">
    <location>
        <begin position="35"/>
        <end position="44"/>
    </location>
</feature>
<dbReference type="OrthoDB" id="1716625at2759"/>
<dbReference type="InterPro" id="IPR030381">
    <property type="entry name" value="G_DYNAMIN_dom"/>
</dbReference>
<dbReference type="Pfam" id="PF00350">
    <property type="entry name" value="Dynamin_N"/>
    <property type="match status" value="1"/>
</dbReference>
<organism evidence="11 12">
    <name type="scientific">Diploscapter pachys</name>
    <dbReference type="NCBI Taxonomy" id="2018661"/>
    <lineage>
        <taxon>Eukaryota</taxon>
        <taxon>Metazoa</taxon>
        <taxon>Ecdysozoa</taxon>
        <taxon>Nematoda</taxon>
        <taxon>Chromadorea</taxon>
        <taxon>Rhabditida</taxon>
        <taxon>Rhabditina</taxon>
        <taxon>Rhabditomorpha</taxon>
        <taxon>Rhabditoidea</taxon>
        <taxon>Rhabditidae</taxon>
        <taxon>Diploscapter</taxon>
    </lineage>
</organism>
<dbReference type="PROSITE" id="PS51718">
    <property type="entry name" value="G_DYNAMIN_2"/>
    <property type="match status" value="1"/>
</dbReference>
<dbReference type="STRING" id="2018661.A0A2A2L399"/>
<evidence type="ECO:0000256" key="5">
    <source>
        <dbReference type="ARBA" id="ARBA00022741"/>
    </source>
</evidence>
<dbReference type="PANTHER" id="PTHR11216:SF31">
    <property type="entry name" value="AT21416P"/>
    <property type="match status" value="1"/>
</dbReference>
<dbReference type="InterPro" id="IPR045063">
    <property type="entry name" value="Dynamin_N"/>
</dbReference>
<dbReference type="GO" id="GO:0005525">
    <property type="term" value="F:GTP binding"/>
    <property type="evidence" value="ECO:0007669"/>
    <property type="project" value="InterPro"/>
</dbReference>
<dbReference type="Gene3D" id="3.40.50.300">
    <property type="entry name" value="P-loop containing nucleotide triphosphate hydrolases"/>
    <property type="match status" value="1"/>
</dbReference>
<gene>
    <name evidence="11" type="ORF">WR25_12641</name>
</gene>
<keyword evidence="5" id="KW-0547">Nucleotide-binding</keyword>
<dbReference type="GO" id="GO:0005886">
    <property type="term" value="C:plasma membrane"/>
    <property type="evidence" value="ECO:0007669"/>
    <property type="project" value="UniProtKB-SubCell"/>
</dbReference>
<name>A0A2A2L399_9BILA</name>
<protein>
    <recommendedName>
        <fullName evidence="10">Dynamin-type G domain-containing protein</fullName>
    </recommendedName>
</protein>
<dbReference type="FunFam" id="3.40.50.300:FF:000147">
    <property type="entry name" value="EH domain-containing protein 1"/>
    <property type="match status" value="1"/>
</dbReference>
<dbReference type="GO" id="GO:0072659">
    <property type="term" value="P:protein localization to plasma membrane"/>
    <property type="evidence" value="ECO:0007669"/>
    <property type="project" value="TreeGrafter"/>
</dbReference>
<dbReference type="PANTHER" id="PTHR11216">
    <property type="entry name" value="EH DOMAIN"/>
    <property type="match status" value="1"/>
</dbReference>
<keyword evidence="12" id="KW-1185">Reference proteome</keyword>
<evidence type="ECO:0000256" key="4">
    <source>
        <dbReference type="ARBA" id="ARBA00022723"/>
    </source>
</evidence>
<keyword evidence="7" id="KW-0106">Calcium</keyword>
<evidence type="ECO:0000313" key="11">
    <source>
        <dbReference type="EMBL" id="PAV80620.1"/>
    </source>
</evidence>
<dbReference type="GO" id="GO:0048471">
    <property type="term" value="C:perinuclear region of cytoplasm"/>
    <property type="evidence" value="ECO:0007669"/>
    <property type="project" value="TreeGrafter"/>
</dbReference>
<dbReference type="InterPro" id="IPR027417">
    <property type="entry name" value="P-loop_NTPase"/>
</dbReference>
<evidence type="ECO:0000259" key="10">
    <source>
        <dbReference type="PROSITE" id="PS51718"/>
    </source>
</evidence>
<dbReference type="GO" id="GO:0055038">
    <property type="term" value="C:recycling endosome membrane"/>
    <property type="evidence" value="ECO:0007669"/>
    <property type="project" value="TreeGrafter"/>
</dbReference>
<dbReference type="Proteomes" id="UP000218231">
    <property type="component" value="Unassembled WGS sequence"/>
</dbReference>
<dbReference type="SUPFAM" id="SSF52540">
    <property type="entry name" value="P-loop containing nucleoside triphosphate hydrolases"/>
    <property type="match status" value="1"/>
</dbReference>
<evidence type="ECO:0000256" key="3">
    <source>
        <dbReference type="ARBA" id="ARBA00022475"/>
    </source>
</evidence>
<evidence type="ECO:0000256" key="7">
    <source>
        <dbReference type="ARBA" id="ARBA00022837"/>
    </source>
</evidence>
<proteinExistence type="predicted"/>
<keyword evidence="3" id="KW-1003">Cell membrane</keyword>
<dbReference type="GO" id="GO:0030139">
    <property type="term" value="C:endocytic vesicle"/>
    <property type="evidence" value="ECO:0007669"/>
    <property type="project" value="TreeGrafter"/>
</dbReference>
<evidence type="ECO:0000256" key="9">
    <source>
        <dbReference type="SAM" id="MobiDB-lite"/>
    </source>
</evidence>
<evidence type="ECO:0000256" key="6">
    <source>
        <dbReference type="ARBA" id="ARBA00022753"/>
    </source>
</evidence>